<name>A0AA91GDV6_9ENTE</name>
<gene>
    <name evidence="2" type="ORF">RV15_GL000026</name>
</gene>
<evidence type="ECO:0000313" key="3">
    <source>
        <dbReference type="Proteomes" id="UP000183039"/>
    </source>
</evidence>
<dbReference type="EMBL" id="JXLC01000001">
    <property type="protein sequence ID" value="OJG93424.1"/>
    <property type="molecule type" value="Genomic_DNA"/>
</dbReference>
<keyword evidence="1" id="KW-0472">Membrane</keyword>
<evidence type="ECO:0000256" key="1">
    <source>
        <dbReference type="SAM" id="Phobius"/>
    </source>
</evidence>
<keyword evidence="1" id="KW-0812">Transmembrane</keyword>
<protein>
    <submittedName>
        <fullName evidence="2">Uncharacterized protein</fullName>
    </submittedName>
</protein>
<comment type="caution">
    <text evidence="2">The sequence shown here is derived from an EMBL/GenBank/DDBJ whole genome shotgun (WGS) entry which is preliminary data.</text>
</comment>
<organism evidence="2 3">
    <name type="scientific">Enterococcus silesiacus</name>
    <dbReference type="NCBI Taxonomy" id="332949"/>
    <lineage>
        <taxon>Bacteria</taxon>
        <taxon>Bacillati</taxon>
        <taxon>Bacillota</taxon>
        <taxon>Bacilli</taxon>
        <taxon>Lactobacillales</taxon>
        <taxon>Enterococcaceae</taxon>
        <taxon>Enterococcus</taxon>
    </lineage>
</organism>
<accession>A0AA91GDV6</accession>
<dbReference type="Proteomes" id="UP000183039">
    <property type="component" value="Unassembled WGS sequence"/>
</dbReference>
<proteinExistence type="predicted"/>
<feature type="transmembrane region" description="Helical" evidence="1">
    <location>
        <begin position="9"/>
        <end position="30"/>
    </location>
</feature>
<sequence>MLKDIASKIVVTLVAYYIVEAIKLFITLIFDTEKQNELV</sequence>
<reference evidence="2 3" key="1">
    <citation type="submission" date="2014-12" db="EMBL/GenBank/DDBJ databases">
        <title>Draft genome sequences of 29 type strains of Enterococci.</title>
        <authorList>
            <person name="Zhong Z."/>
            <person name="Sun Z."/>
            <person name="Liu W."/>
            <person name="Zhang W."/>
            <person name="Zhang H."/>
        </authorList>
    </citation>
    <scope>NUCLEOTIDE SEQUENCE [LARGE SCALE GENOMIC DNA]</scope>
    <source>
        <strain evidence="2 3">DSM 22801</strain>
    </source>
</reference>
<evidence type="ECO:0000313" key="2">
    <source>
        <dbReference type="EMBL" id="OJG93424.1"/>
    </source>
</evidence>
<dbReference type="AlphaFoldDB" id="A0AA91GDV6"/>
<keyword evidence="1" id="KW-1133">Transmembrane helix</keyword>